<feature type="domain" description="PLA2c" evidence="4">
    <location>
        <begin position="33"/>
        <end position="553"/>
    </location>
</feature>
<dbReference type="Gene3D" id="3.40.1090.10">
    <property type="entry name" value="Cytosolic phospholipase A2 catalytic domain"/>
    <property type="match status" value="1"/>
</dbReference>
<dbReference type="SMART" id="SM00022">
    <property type="entry name" value="PLAc"/>
    <property type="match status" value="1"/>
</dbReference>
<evidence type="ECO:0000313" key="5">
    <source>
        <dbReference type="Ensembl" id="ENSOTSP00005001764.2"/>
    </source>
</evidence>
<keyword evidence="2 3" id="KW-0443">Lipid metabolism</keyword>
<dbReference type="GO" id="GO:0005509">
    <property type="term" value="F:calcium ion binding"/>
    <property type="evidence" value="ECO:0007669"/>
    <property type="project" value="TreeGrafter"/>
</dbReference>
<accession>A0A8C8BVG8</accession>
<keyword evidence="6" id="KW-1185">Reference proteome</keyword>
<dbReference type="AlphaFoldDB" id="A0A8C8BVG8"/>
<keyword evidence="1 3" id="KW-0378">Hydrolase</keyword>
<evidence type="ECO:0000256" key="1">
    <source>
        <dbReference type="ARBA" id="ARBA00022801"/>
    </source>
</evidence>
<dbReference type="PANTHER" id="PTHR10728">
    <property type="entry name" value="CYTOSOLIC PHOSPHOLIPASE A2"/>
    <property type="match status" value="1"/>
</dbReference>
<dbReference type="Ensembl" id="ENSOTST00005001991.2">
    <property type="protein sequence ID" value="ENSOTSP00005001764.2"/>
    <property type="gene ID" value="ENSOTSG00005001025.2"/>
</dbReference>
<dbReference type="InterPro" id="IPR016035">
    <property type="entry name" value="Acyl_Trfase/lysoPLipase"/>
</dbReference>
<dbReference type="GO" id="GO:0046475">
    <property type="term" value="P:glycerophospholipid catabolic process"/>
    <property type="evidence" value="ECO:0007669"/>
    <property type="project" value="TreeGrafter"/>
</dbReference>
<dbReference type="GO" id="GO:0005829">
    <property type="term" value="C:cytosol"/>
    <property type="evidence" value="ECO:0007669"/>
    <property type="project" value="TreeGrafter"/>
</dbReference>
<reference evidence="5" key="1">
    <citation type="submission" date="2025-08" db="UniProtKB">
        <authorList>
            <consortium name="Ensembl"/>
        </authorList>
    </citation>
    <scope>IDENTIFICATION</scope>
</reference>
<protein>
    <recommendedName>
        <fullName evidence="4">PLA2c domain-containing protein</fullName>
    </recommendedName>
</protein>
<sequence>EIEGATITGVSAVPLQQLPASNDFNVSLPVGEVHLDDEFEVRLDFDIPPEEKEFLKKRKVLVGQALQKELGLSSAPDPKKVPVIAVVGSGGGTRAMTGLYGSLKGLQRLGLLDAMSYITGVSGSTWALATLYQEADWSQCDMDESISAMEGEITKSFLSAFTPEKLQYYRYQMEEKEKEGHMVSLIDMWGLVIEHCLYGKENTSTLSDQQKAVSEGQNPLPIFEMAVPIILEWCEFTPYEVGIPKYGAYIHAEDFGSEFYLGHLVKKHPAIRTSYLLGERSLVCVCTRLWRFATGGQPSWSPWLGEDVNKIETDNEPTTLDTYLFKPVTNTASALTSFFTTRPVITKIYNFMRGFFLHWNYNDNSNFTAWKDMHPDAFPNRLTPADSTLHLADSGFSINTGCPPVLRPERAVDVIMSLNYSWCEDQFEVLKRTEVYCKDHSIPFPRIDFSSLKGQPLKELYIFEDVTPWSKYFLMVLLCSHSLGVARKGKEEMMAGDVDVSTSSSPYLTKHLTYAAKDFRALTDLTSYNIQNNKEKILQALGKVLERKVPVEE</sequence>
<dbReference type="InterPro" id="IPR002642">
    <property type="entry name" value="LysoPLipase_cat_dom"/>
</dbReference>
<dbReference type="PANTHER" id="PTHR10728:SF32">
    <property type="entry name" value="CYTOSOLIC PHOSPHOLIPASE A2 BETA"/>
    <property type="match status" value="1"/>
</dbReference>
<dbReference type="PROSITE" id="PS51210">
    <property type="entry name" value="PLA2C"/>
    <property type="match status" value="1"/>
</dbReference>
<dbReference type="Pfam" id="PF01735">
    <property type="entry name" value="PLA2_B"/>
    <property type="match status" value="1"/>
</dbReference>
<dbReference type="Proteomes" id="UP000694402">
    <property type="component" value="Unassembled WGS sequence"/>
</dbReference>
<proteinExistence type="predicted"/>
<evidence type="ECO:0000313" key="6">
    <source>
        <dbReference type="Proteomes" id="UP000694402"/>
    </source>
</evidence>
<reference evidence="5" key="2">
    <citation type="submission" date="2025-09" db="UniProtKB">
        <authorList>
            <consortium name="Ensembl"/>
        </authorList>
    </citation>
    <scope>IDENTIFICATION</scope>
</reference>
<keyword evidence="3" id="KW-0442">Lipid degradation</keyword>
<organism evidence="5 6">
    <name type="scientific">Oncorhynchus tshawytscha</name>
    <name type="common">Chinook salmon</name>
    <name type="synonym">Salmo tshawytscha</name>
    <dbReference type="NCBI Taxonomy" id="74940"/>
    <lineage>
        <taxon>Eukaryota</taxon>
        <taxon>Metazoa</taxon>
        <taxon>Chordata</taxon>
        <taxon>Craniata</taxon>
        <taxon>Vertebrata</taxon>
        <taxon>Euteleostomi</taxon>
        <taxon>Actinopterygii</taxon>
        <taxon>Neopterygii</taxon>
        <taxon>Teleostei</taxon>
        <taxon>Protacanthopterygii</taxon>
        <taxon>Salmoniformes</taxon>
        <taxon>Salmonidae</taxon>
        <taxon>Salmoninae</taxon>
        <taxon>Oncorhynchus</taxon>
    </lineage>
</organism>
<dbReference type="GeneTree" id="ENSGT01030000234606"/>
<evidence type="ECO:0000256" key="2">
    <source>
        <dbReference type="ARBA" id="ARBA00023098"/>
    </source>
</evidence>
<evidence type="ECO:0000259" key="4">
    <source>
        <dbReference type="PROSITE" id="PS51210"/>
    </source>
</evidence>
<evidence type="ECO:0000256" key="3">
    <source>
        <dbReference type="PROSITE-ProRule" id="PRU00555"/>
    </source>
</evidence>
<name>A0A8C8BVG8_ONCTS</name>
<dbReference type="SUPFAM" id="SSF52151">
    <property type="entry name" value="FabD/lysophospholipase-like"/>
    <property type="match status" value="1"/>
</dbReference>
<dbReference type="GO" id="GO:0047498">
    <property type="term" value="F:calcium-dependent phospholipase A2 activity"/>
    <property type="evidence" value="ECO:0007669"/>
    <property type="project" value="TreeGrafter"/>
</dbReference>
<dbReference type="GO" id="GO:0005544">
    <property type="term" value="F:calcium-dependent phospholipid binding"/>
    <property type="evidence" value="ECO:0007669"/>
    <property type="project" value="TreeGrafter"/>
</dbReference>